<dbReference type="SUPFAM" id="SSF56112">
    <property type="entry name" value="Protein kinase-like (PK-like)"/>
    <property type="match status" value="1"/>
</dbReference>
<dbReference type="AlphaFoldDB" id="A0AAN6T7H2"/>
<reference evidence="1" key="1">
    <citation type="journal article" date="2023" name="Mol. Phylogenet. Evol.">
        <title>Genome-scale phylogeny and comparative genomics of the fungal order Sordariales.</title>
        <authorList>
            <person name="Hensen N."/>
            <person name="Bonometti L."/>
            <person name="Westerberg I."/>
            <person name="Brannstrom I.O."/>
            <person name="Guillou S."/>
            <person name="Cros-Aarteil S."/>
            <person name="Calhoun S."/>
            <person name="Haridas S."/>
            <person name="Kuo A."/>
            <person name="Mondo S."/>
            <person name="Pangilinan J."/>
            <person name="Riley R."/>
            <person name="LaButti K."/>
            <person name="Andreopoulos B."/>
            <person name="Lipzen A."/>
            <person name="Chen C."/>
            <person name="Yan M."/>
            <person name="Daum C."/>
            <person name="Ng V."/>
            <person name="Clum A."/>
            <person name="Steindorff A."/>
            <person name="Ohm R.A."/>
            <person name="Martin F."/>
            <person name="Silar P."/>
            <person name="Natvig D.O."/>
            <person name="Lalanne C."/>
            <person name="Gautier V."/>
            <person name="Ament-Velasquez S.L."/>
            <person name="Kruys A."/>
            <person name="Hutchinson M.I."/>
            <person name="Powell A.J."/>
            <person name="Barry K."/>
            <person name="Miller A.N."/>
            <person name="Grigoriev I.V."/>
            <person name="Debuchy R."/>
            <person name="Gladieux P."/>
            <person name="Hiltunen Thoren M."/>
            <person name="Johannesson H."/>
        </authorList>
    </citation>
    <scope>NUCLEOTIDE SEQUENCE</scope>
    <source>
        <strain evidence="1">CBS 757.83</strain>
    </source>
</reference>
<name>A0AAN6T7H2_9PEZI</name>
<protein>
    <recommendedName>
        <fullName evidence="3">Aminoglycoside phosphotransferase domain-containing protein</fullName>
    </recommendedName>
</protein>
<organism evidence="1 2">
    <name type="scientific">Parathielavia hyrcaniae</name>
    <dbReference type="NCBI Taxonomy" id="113614"/>
    <lineage>
        <taxon>Eukaryota</taxon>
        <taxon>Fungi</taxon>
        <taxon>Dikarya</taxon>
        <taxon>Ascomycota</taxon>
        <taxon>Pezizomycotina</taxon>
        <taxon>Sordariomycetes</taxon>
        <taxon>Sordariomycetidae</taxon>
        <taxon>Sordariales</taxon>
        <taxon>Chaetomiaceae</taxon>
        <taxon>Parathielavia</taxon>
    </lineage>
</organism>
<evidence type="ECO:0000313" key="1">
    <source>
        <dbReference type="EMBL" id="KAK4106889.1"/>
    </source>
</evidence>
<dbReference type="PANTHER" id="PTHR21310">
    <property type="entry name" value="AMINOGLYCOSIDE PHOSPHOTRANSFERASE-RELATED-RELATED"/>
    <property type="match status" value="1"/>
</dbReference>
<dbReference type="InterPro" id="IPR011009">
    <property type="entry name" value="Kinase-like_dom_sf"/>
</dbReference>
<dbReference type="InterPro" id="IPR051678">
    <property type="entry name" value="AGP_Transferase"/>
</dbReference>
<comment type="caution">
    <text evidence="1">The sequence shown here is derived from an EMBL/GenBank/DDBJ whole genome shotgun (WGS) entry which is preliminary data.</text>
</comment>
<accession>A0AAN6T7H2</accession>
<dbReference type="EMBL" id="MU863624">
    <property type="protein sequence ID" value="KAK4106889.1"/>
    <property type="molecule type" value="Genomic_DNA"/>
</dbReference>
<proteinExistence type="predicted"/>
<dbReference type="PANTHER" id="PTHR21310:SF58">
    <property type="entry name" value="AMINOGLYCOSIDE PHOSPHOTRANSFERASE DOMAIN-CONTAINING PROTEIN"/>
    <property type="match status" value="1"/>
</dbReference>
<evidence type="ECO:0008006" key="3">
    <source>
        <dbReference type="Google" id="ProtNLM"/>
    </source>
</evidence>
<sequence>MASTPPKTAPTDHVTHVRDCVRQLDGISWLIGCTRLLRCVKGPPPIPTPDGGPLPPDGHVRQIHDAGDASAVLSFGNELIVQVRVAEEITRREHETIAFLLEKPLSFDIPKVLFYTEEKFKVYLIEPFVPGKRLNEAGWDMAEQEKAHVVTRVAGIAAELAAFRPDEFTWADANWLDPFQERPRNRNPPALQNHCESLGMDCSIFVLPDNDLGPTSIVVNGDRIAVLSWEMAGYAPLAWVRTKFAICGALEVERVGGAGLETNPEYRVRVEKKLGEMGFTEVTAAYKKMANERLIEWQKKHPWTRMQGYQ</sequence>
<reference evidence="1" key="2">
    <citation type="submission" date="2023-05" db="EMBL/GenBank/DDBJ databases">
        <authorList>
            <consortium name="Lawrence Berkeley National Laboratory"/>
            <person name="Steindorff A."/>
            <person name="Hensen N."/>
            <person name="Bonometti L."/>
            <person name="Westerberg I."/>
            <person name="Brannstrom I.O."/>
            <person name="Guillou S."/>
            <person name="Cros-Aarteil S."/>
            <person name="Calhoun S."/>
            <person name="Haridas S."/>
            <person name="Kuo A."/>
            <person name="Mondo S."/>
            <person name="Pangilinan J."/>
            <person name="Riley R."/>
            <person name="Labutti K."/>
            <person name="Andreopoulos B."/>
            <person name="Lipzen A."/>
            <person name="Chen C."/>
            <person name="Yanf M."/>
            <person name="Daum C."/>
            <person name="Ng V."/>
            <person name="Clum A."/>
            <person name="Ohm R."/>
            <person name="Martin F."/>
            <person name="Silar P."/>
            <person name="Natvig D."/>
            <person name="Lalanne C."/>
            <person name="Gautier V."/>
            <person name="Ament-Velasquez S.L."/>
            <person name="Kruys A."/>
            <person name="Hutchinson M.I."/>
            <person name="Powell A.J."/>
            <person name="Barry K."/>
            <person name="Miller A.N."/>
            <person name="Grigoriev I.V."/>
            <person name="Debuchy R."/>
            <person name="Gladieux P."/>
            <person name="Thoren M.H."/>
            <person name="Johannesson H."/>
        </authorList>
    </citation>
    <scope>NUCLEOTIDE SEQUENCE</scope>
    <source>
        <strain evidence="1">CBS 757.83</strain>
    </source>
</reference>
<gene>
    <name evidence="1" type="ORF">N658DRAFT_563606</name>
</gene>
<evidence type="ECO:0000313" key="2">
    <source>
        <dbReference type="Proteomes" id="UP001305647"/>
    </source>
</evidence>
<keyword evidence="2" id="KW-1185">Reference proteome</keyword>
<dbReference type="Proteomes" id="UP001305647">
    <property type="component" value="Unassembled WGS sequence"/>
</dbReference>